<reference evidence="3" key="1">
    <citation type="submission" date="2021-01" db="EMBL/GenBank/DDBJ databases">
        <authorList>
            <person name="Corre E."/>
            <person name="Pelletier E."/>
            <person name="Niang G."/>
            <person name="Scheremetjew M."/>
            <person name="Finn R."/>
            <person name="Kale V."/>
            <person name="Holt S."/>
            <person name="Cochrane G."/>
            <person name="Meng A."/>
            <person name="Brown T."/>
            <person name="Cohen L."/>
        </authorList>
    </citation>
    <scope>NUCLEOTIDE SEQUENCE</scope>
    <source>
        <strain evidence="3">CCCM811</strain>
    </source>
</reference>
<gene>
    <name evidence="3" type="ORF">LGLO00237_LOCUS3333</name>
</gene>
<name>A0A7S4DH88_9EUKA</name>
<evidence type="ECO:0000256" key="1">
    <source>
        <dbReference type="SAM" id="MobiDB-lite"/>
    </source>
</evidence>
<keyword evidence="2" id="KW-0472">Membrane</keyword>
<dbReference type="AlphaFoldDB" id="A0A7S4DH88"/>
<dbReference type="EMBL" id="HBIV01004724">
    <property type="protein sequence ID" value="CAE0648916.1"/>
    <property type="molecule type" value="Transcribed_RNA"/>
</dbReference>
<keyword evidence="2" id="KW-0812">Transmembrane</keyword>
<feature type="region of interest" description="Disordered" evidence="1">
    <location>
        <begin position="93"/>
        <end position="183"/>
    </location>
</feature>
<feature type="compositionally biased region" description="Low complexity" evidence="1">
    <location>
        <begin position="141"/>
        <end position="156"/>
    </location>
</feature>
<evidence type="ECO:0000256" key="2">
    <source>
        <dbReference type="SAM" id="Phobius"/>
    </source>
</evidence>
<evidence type="ECO:0000313" key="3">
    <source>
        <dbReference type="EMBL" id="CAE0648916.1"/>
    </source>
</evidence>
<feature type="transmembrane region" description="Helical" evidence="2">
    <location>
        <begin position="243"/>
        <end position="266"/>
    </location>
</feature>
<accession>A0A7S4DH88</accession>
<keyword evidence="2" id="KW-1133">Transmembrane helix</keyword>
<proteinExistence type="predicted"/>
<sequence length="271" mass="30069">MRYTMFRVFAGFVCSVGDSCSVYFNLRSIMTNLLTIRQKRMEKLLRARRFFQSHREDATPRNIDLPSPVSQNWGFFGSRAMSNSMSTLSKNIHEGGLSRKASSEKEGSGGSSTHGVPKVQNTGRSVRVSFSLPSRNVEAKSASSHQQNHSPQSPRSPCSPFSVEETSPTSAPGPTAGLTPRIRAREDDRRKMEDEILRRLSVISCLAIFLGVAFSGLIGWMGVNVALDSRSYSEYYEYEETHYLLAVDGAMYLHAGVIFGILVYSLEKSSS</sequence>
<feature type="compositionally biased region" description="Basic and acidic residues" evidence="1">
    <location>
        <begin position="93"/>
        <end position="107"/>
    </location>
</feature>
<feature type="transmembrane region" description="Helical" evidence="2">
    <location>
        <begin position="200"/>
        <end position="223"/>
    </location>
</feature>
<organism evidence="3">
    <name type="scientific">Lotharella globosa</name>
    <dbReference type="NCBI Taxonomy" id="91324"/>
    <lineage>
        <taxon>Eukaryota</taxon>
        <taxon>Sar</taxon>
        <taxon>Rhizaria</taxon>
        <taxon>Cercozoa</taxon>
        <taxon>Chlorarachniophyceae</taxon>
        <taxon>Lotharella</taxon>
    </lineage>
</organism>
<protein>
    <submittedName>
        <fullName evidence="3">Uncharacterized protein</fullName>
    </submittedName>
</protein>